<proteinExistence type="evidence at transcript level"/>
<protein>
    <submittedName>
        <fullName evidence="1">Uncharacterized protein</fullName>
    </submittedName>
</protein>
<dbReference type="AlphaFoldDB" id="A0A023FBK2"/>
<organism evidence="1">
    <name type="scientific">Amblyomma cajennense</name>
    <name type="common">Cayenne tick</name>
    <name type="synonym">Acarus cajennensis</name>
    <dbReference type="NCBI Taxonomy" id="34607"/>
    <lineage>
        <taxon>Eukaryota</taxon>
        <taxon>Metazoa</taxon>
        <taxon>Ecdysozoa</taxon>
        <taxon>Arthropoda</taxon>
        <taxon>Chelicerata</taxon>
        <taxon>Arachnida</taxon>
        <taxon>Acari</taxon>
        <taxon>Parasitiformes</taxon>
        <taxon>Ixodida</taxon>
        <taxon>Ixodoidea</taxon>
        <taxon>Ixodidae</taxon>
        <taxon>Amblyomminae</taxon>
        <taxon>Amblyomma</taxon>
    </lineage>
</organism>
<reference evidence="1" key="1">
    <citation type="submission" date="2014-03" db="EMBL/GenBank/DDBJ databases">
        <title>The sialotranscriptome of Amblyomma triste, Amblyomma parvum and Amblyomma cajennense ticks, uncovered by 454-based RNA-seq.</title>
        <authorList>
            <person name="Garcia G.R."/>
            <person name="Gardinassi L.G."/>
            <person name="Ribeiro J.M."/>
            <person name="Anatriello E."/>
            <person name="Ferreira B.R."/>
            <person name="Moreira H.N."/>
            <person name="Mafra C."/>
            <person name="Olegario M.M."/>
            <person name="Szabo P.J."/>
            <person name="Miranda-Santos I.K."/>
            <person name="Maruyama S.R."/>
        </authorList>
    </citation>
    <scope>NUCLEOTIDE SEQUENCE</scope>
    <source>
        <strain evidence="1">Uberlandia</strain>
        <tissue evidence="1">Salivary glands</tissue>
    </source>
</reference>
<sequence>MPYFLFFLRVVVFWIWAPVLRPAVYYFYDFCASVFTCYLLSHEVVSFRFPLLPLTPLLFFFHKSSKSSNANILWRSFEECLVRKEVFFCPFSTHLL</sequence>
<name>A0A023FBK2_AMBCJ</name>
<dbReference type="EMBL" id="GBBK01005610">
    <property type="protein sequence ID" value="JAC18872.1"/>
    <property type="molecule type" value="mRNA"/>
</dbReference>
<evidence type="ECO:0000313" key="1">
    <source>
        <dbReference type="EMBL" id="JAC18872.1"/>
    </source>
</evidence>
<accession>A0A023FBK2</accession>